<organism evidence="4 5">
    <name type="scientific">Fusarium sarcochroum</name>
    <dbReference type="NCBI Taxonomy" id="1208366"/>
    <lineage>
        <taxon>Eukaryota</taxon>
        <taxon>Fungi</taxon>
        <taxon>Dikarya</taxon>
        <taxon>Ascomycota</taxon>
        <taxon>Pezizomycotina</taxon>
        <taxon>Sordariomycetes</taxon>
        <taxon>Hypocreomycetidae</taxon>
        <taxon>Hypocreales</taxon>
        <taxon>Nectriaceae</taxon>
        <taxon>Fusarium</taxon>
        <taxon>Fusarium lateritium species complex</taxon>
    </lineage>
</organism>
<feature type="compositionally biased region" description="Basic and acidic residues" evidence="1">
    <location>
        <begin position="49"/>
        <end position="119"/>
    </location>
</feature>
<proteinExistence type="predicted"/>
<feature type="region of interest" description="Disordered" evidence="1">
    <location>
        <begin position="24"/>
        <end position="175"/>
    </location>
</feature>
<evidence type="ECO:0000256" key="2">
    <source>
        <dbReference type="SAM" id="Phobius"/>
    </source>
</evidence>
<keyword evidence="2" id="KW-1133">Transmembrane helix</keyword>
<keyword evidence="2" id="KW-0812">Transmembrane</keyword>
<feature type="signal peptide" evidence="3">
    <location>
        <begin position="1"/>
        <end position="19"/>
    </location>
</feature>
<feature type="transmembrane region" description="Helical" evidence="2">
    <location>
        <begin position="241"/>
        <end position="264"/>
    </location>
</feature>
<feature type="region of interest" description="Disordered" evidence="1">
    <location>
        <begin position="282"/>
        <end position="304"/>
    </location>
</feature>
<evidence type="ECO:0000313" key="5">
    <source>
        <dbReference type="Proteomes" id="UP000622797"/>
    </source>
</evidence>
<dbReference type="AlphaFoldDB" id="A0A8H4TQ66"/>
<keyword evidence="5" id="KW-1185">Reference proteome</keyword>
<keyword evidence="2" id="KW-0472">Membrane</keyword>
<protein>
    <submittedName>
        <fullName evidence="4">Uncharacterized protein</fullName>
    </submittedName>
</protein>
<evidence type="ECO:0000313" key="4">
    <source>
        <dbReference type="EMBL" id="KAF4962051.1"/>
    </source>
</evidence>
<evidence type="ECO:0000256" key="1">
    <source>
        <dbReference type="SAM" id="MobiDB-lite"/>
    </source>
</evidence>
<feature type="compositionally biased region" description="Low complexity" evidence="1">
    <location>
        <begin position="120"/>
        <end position="173"/>
    </location>
</feature>
<reference evidence="4" key="2">
    <citation type="submission" date="2020-05" db="EMBL/GenBank/DDBJ databases">
        <authorList>
            <person name="Kim H.-S."/>
            <person name="Proctor R.H."/>
            <person name="Brown D.W."/>
        </authorList>
    </citation>
    <scope>NUCLEOTIDE SEQUENCE</scope>
    <source>
        <strain evidence="4">NRRL 20472</strain>
    </source>
</reference>
<accession>A0A8H4TQ66</accession>
<dbReference type="Proteomes" id="UP000622797">
    <property type="component" value="Unassembled WGS sequence"/>
</dbReference>
<keyword evidence="3" id="KW-0732">Signal</keyword>
<evidence type="ECO:0000256" key="3">
    <source>
        <dbReference type="SAM" id="SignalP"/>
    </source>
</evidence>
<feature type="chain" id="PRO_5034730160" evidence="3">
    <location>
        <begin position="20"/>
        <end position="304"/>
    </location>
</feature>
<comment type="caution">
    <text evidence="4">The sequence shown here is derived from an EMBL/GenBank/DDBJ whole genome shotgun (WGS) entry which is preliminary data.</text>
</comment>
<gene>
    <name evidence="4" type="ORF">FSARC_9841</name>
</gene>
<reference evidence="4" key="1">
    <citation type="journal article" date="2020" name="BMC Genomics">
        <title>Correction to: Identification and distribution of gene clusters required for synthesis of sphingolipid metabolism inhibitors in diverse species of the filamentous fungus Fusarium.</title>
        <authorList>
            <person name="Kim H.S."/>
            <person name="Lohmar J.M."/>
            <person name="Busman M."/>
            <person name="Brown D.W."/>
            <person name="Naumann T.A."/>
            <person name="Divon H.H."/>
            <person name="Lysoe E."/>
            <person name="Uhlig S."/>
            <person name="Proctor R.H."/>
        </authorList>
    </citation>
    <scope>NUCLEOTIDE SEQUENCE</scope>
    <source>
        <strain evidence="4">NRRL 20472</strain>
    </source>
</reference>
<dbReference type="OrthoDB" id="5102988at2759"/>
<name>A0A8H4TQ66_9HYPO</name>
<sequence length="304" mass="32601">MRHLIIITFLALSILLVAGREIDDAQPNPSGYDAPSDVYHDLSPSKGAQDSRDDAWERGPLVERWRQWIRRQDETETADDDKKTTEKDAAKETTKEEEKTTEDKATTTEEKATSTKEEPTTTQEPESTTQQPTTTEETTTQEPTTVSSTEMSTSSETSSESSSTTSSTLTTTEPGASCFSTTVSTSIVCSVTTGGVTKSASCITNRMTSSTCSPGLLCTPHPDSGITVCMRSHNEIGTEGIVVASLFGACIAGCMAVLVGMCLADKRTQKKQANLQRVKTLRAAARNKSKPEDQHGLMAGGPSS</sequence>
<dbReference type="EMBL" id="JABEXW010000575">
    <property type="protein sequence ID" value="KAF4962051.1"/>
    <property type="molecule type" value="Genomic_DNA"/>
</dbReference>